<gene>
    <name evidence="2" type="ORF">S03H2_06627</name>
</gene>
<comment type="caution">
    <text evidence="2">The sequence shown here is derived from an EMBL/GenBank/DDBJ whole genome shotgun (WGS) entry which is preliminary data.</text>
</comment>
<keyword evidence="1" id="KW-0812">Transmembrane</keyword>
<proteinExistence type="predicted"/>
<accession>X1EQ57</accession>
<keyword evidence="1" id="KW-0472">Membrane</keyword>
<feature type="transmembrane region" description="Helical" evidence="1">
    <location>
        <begin position="21"/>
        <end position="40"/>
    </location>
</feature>
<evidence type="ECO:0000256" key="1">
    <source>
        <dbReference type="SAM" id="Phobius"/>
    </source>
</evidence>
<protein>
    <submittedName>
        <fullName evidence="2">Uncharacterized protein</fullName>
    </submittedName>
</protein>
<evidence type="ECO:0000313" key="2">
    <source>
        <dbReference type="EMBL" id="GAH19249.1"/>
    </source>
</evidence>
<feature type="transmembrane region" description="Helical" evidence="1">
    <location>
        <begin position="52"/>
        <end position="69"/>
    </location>
</feature>
<name>X1EQ57_9ZZZZ</name>
<reference evidence="2" key="1">
    <citation type="journal article" date="2014" name="Front. Microbiol.">
        <title>High frequency of phylogenetically diverse reductive dehalogenase-homologous genes in deep subseafloor sedimentary metagenomes.</title>
        <authorList>
            <person name="Kawai M."/>
            <person name="Futagami T."/>
            <person name="Toyoda A."/>
            <person name="Takaki Y."/>
            <person name="Nishi S."/>
            <person name="Hori S."/>
            <person name="Arai W."/>
            <person name="Tsubouchi T."/>
            <person name="Morono Y."/>
            <person name="Uchiyama I."/>
            <person name="Ito T."/>
            <person name="Fujiyama A."/>
            <person name="Inagaki F."/>
            <person name="Takami H."/>
        </authorList>
    </citation>
    <scope>NUCLEOTIDE SEQUENCE</scope>
    <source>
        <strain evidence="2">Expedition CK06-06</strain>
    </source>
</reference>
<dbReference type="EMBL" id="BARU01002933">
    <property type="protein sequence ID" value="GAH19249.1"/>
    <property type="molecule type" value="Genomic_DNA"/>
</dbReference>
<dbReference type="AlphaFoldDB" id="X1EQ57"/>
<organism evidence="2">
    <name type="scientific">marine sediment metagenome</name>
    <dbReference type="NCBI Taxonomy" id="412755"/>
    <lineage>
        <taxon>unclassified sequences</taxon>
        <taxon>metagenomes</taxon>
        <taxon>ecological metagenomes</taxon>
    </lineage>
</organism>
<keyword evidence="1" id="KW-1133">Transmembrane helix</keyword>
<sequence>MFFNEFIATEINEVGISWFDFYSIGHICLGIGLFLFWSLFYTIPKKKGRTPIFSLLFVFILTIICAISWEKCERKGS</sequence>